<keyword evidence="4" id="KW-1185">Reference proteome</keyword>
<feature type="domain" description="DUF4179" evidence="2">
    <location>
        <begin position="51"/>
        <end position="128"/>
    </location>
</feature>
<feature type="transmembrane region" description="Helical" evidence="1">
    <location>
        <begin position="53"/>
        <end position="72"/>
    </location>
</feature>
<keyword evidence="1" id="KW-0812">Transmembrane</keyword>
<keyword evidence="1" id="KW-0472">Membrane</keyword>
<dbReference type="Proteomes" id="UP001316087">
    <property type="component" value="Unassembled WGS sequence"/>
</dbReference>
<name>A0ABS9UHT7_9BACL</name>
<evidence type="ECO:0000313" key="3">
    <source>
        <dbReference type="EMBL" id="MCH7323913.1"/>
    </source>
</evidence>
<evidence type="ECO:0000313" key="4">
    <source>
        <dbReference type="Proteomes" id="UP001316087"/>
    </source>
</evidence>
<keyword evidence="1" id="KW-1133">Transmembrane helix</keyword>
<reference evidence="3 4" key="1">
    <citation type="submission" date="2022-03" db="EMBL/GenBank/DDBJ databases">
        <authorList>
            <person name="Jo J.-H."/>
            <person name="Im W.-T."/>
        </authorList>
    </citation>
    <scope>NUCLEOTIDE SEQUENCE [LARGE SCALE GENOMIC DNA]</scope>
    <source>
        <strain evidence="3 4">MA9</strain>
    </source>
</reference>
<dbReference type="Pfam" id="PF13786">
    <property type="entry name" value="DUF4179"/>
    <property type="match status" value="1"/>
</dbReference>
<dbReference type="Gene3D" id="2.60.40.1630">
    <property type="entry name" value="bacillus anthracis domain"/>
    <property type="match status" value="1"/>
</dbReference>
<proteinExistence type="predicted"/>
<evidence type="ECO:0000256" key="1">
    <source>
        <dbReference type="SAM" id="Phobius"/>
    </source>
</evidence>
<protein>
    <submittedName>
        <fullName evidence="3">DUF4179 domain-containing protein</fullName>
    </submittedName>
</protein>
<dbReference type="RefSeq" id="WP_241371073.1">
    <property type="nucleotide sequence ID" value="NZ_JAKZFC010000012.1"/>
</dbReference>
<organism evidence="3 4">
    <name type="scientific">Solibacillus palustris</name>
    <dbReference type="NCBI Taxonomy" id="2908203"/>
    <lineage>
        <taxon>Bacteria</taxon>
        <taxon>Bacillati</taxon>
        <taxon>Bacillota</taxon>
        <taxon>Bacilli</taxon>
        <taxon>Bacillales</taxon>
        <taxon>Caryophanaceae</taxon>
        <taxon>Solibacillus</taxon>
    </lineage>
</organism>
<comment type="caution">
    <text evidence="3">The sequence shown here is derived from an EMBL/GenBank/DDBJ whole genome shotgun (WGS) entry which is preliminary data.</text>
</comment>
<evidence type="ECO:0000259" key="2">
    <source>
        <dbReference type="Pfam" id="PF13786"/>
    </source>
</evidence>
<dbReference type="InterPro" id="IPR025436">
    <property type="entry name" value="DUF4179"/>
</dbReference>
<gene>
    <name evidence="3" type="ORF">LZ480_18750</name>
</gene>
<dbReference type="EMBL" id="JAKZFC010000012">
    <property type="protein sequence ID" value="MCH7323913.1"/>
    <property type="molecule type" value="Genomic_DNA"/>
</dbReference>
<accession>A0ABS9UHT7</accession>
<sequence length="549" mass="62466">MERFEKKIKNEMKNSDNLSYPDFDQMWNDIQQDELKTNGGKPVVIVPRRRKRFALVAGLTVALLATPVYGALTYDWSNILSYREGIQTALEQGFGQTIEQSITKNDVTLTVHTAYIDDNRTFLLYSLKPNASWSGKDINFEQVGLKDQNGKLIEGNYGHQWNNELGVFQGYFETDWIVKGQAANVEFVMENIQFIGVANKPIDYNPNNSDTQVFQIQQDGIDSVTVQAFEQPGEKTLLRSSVTFTDTKMASESWARIEVIDDMNQPIKKAETSTFGTPGATGQYLSQQVFKTDSLRAENTKFQLTYNHTLETTNGIWNLNLNLEKKQLKNASFKEVLNIPLVDDPMERKIREMTVTPTQVRLIIEGRGKYYTFPYTDYQLDIGGTLLTGYMPGKRLGPNEMELHFEITGIDAMSLAKQPMTFIAKHRINEAEGDNNPIRLTDISAEPQSLTTHIAGYPISWTYYMKDNNLYVESLSSDTIFGGVVQTYYLDGKERHYGMPAIQGIFGSENNKRMDVYENFDKTELDIFISNYGTHDHDDILRVPLKAGK</sequence>